<protein>
    <submittedName>
        <fullName evidence="1">Uncharacterized protein</fullName>
    </submittedName>
</protein>
<gene>
    <name evidence="1" type="ORF">QR680_009609</name>
</gene>
<dbReference type="EMBL" id="JAUCMV010000001">
    <property type="protein sequence ID" value="KAK0426255.1"/>
    <property type="molecule type" value="Genomic_DNA"/>
</dbReference>
<dbReference type="AlphaFoldDB" id="A0AA39IMA1"/>
<keyword evidence="2" id="KW-1185">Reference proteome</keyword>
<evidence type="ECO:0000313" key="2">
    <source>
        <dbReference type="Proteomes" id="UP001175271"/>
    </source>
</evidence>
<name>A0AA39IMA1_9BILA</name>
<organism evidence="1 2">
    <name type="scientific">Steinernema hermaphroditum</name>
    <dbReference type="NCBI Taxonomy" id="289476"/>
    <lineage>
        <taxon>Eukaryota</taxon>
        <taxon>Metazoa</taxon>
        <taxon>Ecdysozoa</taxon>
        <taxon>Nematoda</taxon>
        <taxon>Chromadorea</taxon>
        <taxon>Rhabditida</taxon>
        <taxon>Tylenchina</taxon>
        <taxon>Panagrolaimomorpha</taxon>
        <taxon>Strongyloidoidea</taxon>
        <taxon>Steinernematidae</taxon>
        <taxon>Steinernema</taxon>
    </lineage>
</organism>
<dbReference type="Proteomes" id="UP001175271">
    <property type="component" value="Unassembled WGS sequence"/>
</dbReference>
<sequence length="96" mass="10291">MFSVLPRLEEIRSSIDEASPAALISASLTKSVVDDSSASLRDGVASLFHSNFAYLERRLREAKTQSAQSGRDYGAFKGCKSVMIVVRGQAPASPKA</sequence>
<evidence type="ECO:0000313" key="1">
    <source>
        <dbReference type="EMBL" id="KAK0426255.1"/>
    </source>
</evidence>
<proteinExistence type="predicted"/>
<reference evidence="1" key="1">
    <citation type="submission" date="2023-06" db="EMBL/GenBank/DDBJ databases">
        <title>Genomic analysis of the entomopathogenic nematode Steinernema hermaphroditum.</title>
        <authorList>
            <person name="Schwarz E.M."/>
            <person name="Heppert J.K."/>
            <person name="Baniya A."/>
            <person name="Schwartz H.T."/>
            <person name="Tan C.-H."/>
            <person name="Antoshechkin I."/>
            <person name="Sternberg P.W."/>
            <person name="Goodrich-Blair H."/>
            <person name="Dillman A.R."/>
        </authorList>
    </citation>
    <scope>NUCLEOTIDE SEQUENCE</scope>
    <source>
        <strain evidence="1">PS9179</strain>
        <tissue evidence="1">Whole animal</tissue>
    </source>
</reference>
<comment type="caution">
    <text evidence="1">The sequence shown here is derived from an EMBL/GenBank/DDBJ whole genome shotgun (WGS) entry which is preliminary data.</text>
</comment>
<accession>A0AA39IMA1</accession>